<sequence>MGTPSVRCRPLLYTRDRCRSLLSVCPHPRLPPDPLSCSFGTPPLQQRIHLRIRVEASPVTAMRKEYFS</sequence>
<organism evidence="1">
    <name type="scientific">Panicum hallii</name>
    <dbReference type="NCBI Taxonomy" id="206008"/>
    <lineage>
        <taxon>Eukaryota</taxon>
        <taxon>Viridiplantae</taxon>
        <taxon>Streptophyta</taxon>
        <taxon>Embryophyta</taxon>
        <taxon>Tracheophyta</taxon>
        <taxon>Spermatophyta</taxon>
        <taxon>Magnoliopsida</taxon>
        <taxon>Liliopsida</taxon>
        <taxon>Poales</taxon>
        <taxon>Poaceae</taxon>
        <taxon>PACMAD clade</taxon>
        <taxon>Panicoideae</taxon>
        <taxon>Panicodae</taxon>
        <taxon>Paniceae</taxon>
        <taxon>Panicinae</taxon>
        <taxon>Panicum</taxon>
        <taxon>Panicum sect. Panicum</taxon>
    </lineage>
</organism>
<dbReference type="AlphaFoldDB" id="A0A2S3I299"/>
<accession>A0A2S3I299</accession>
<protein>
    <submittedName>
        <fullName evidence="1">Uncharacterized protein</fullName>
    </submittedName>
</protein>
<dbReference type="Gramene" id="PAN35175">
    <property type="protein sequence ID" value="PAN35175"/>
    <property type="gene ID" value="PAHAL_6G205700"/>
</dbReference>
<name>A0A2S3I299_9POAL</name>
<proteinExistence type="predicted"/>
<gene>
    <name evidence="1" type="ORF">PAHAL_6G205700</name>
</gene>
<evidence type="ECO:0000313" key="1">
    <source>
        <dbReference type="EMBL" id="PAN35175.2"/>
    </source>
</evidence>
<dbReference type="EMBL" id="CM008051">
    <property type="protein sequence ID" value="PAN35175.2"/>
    <property type="molecule type" value="Genomic_DNA"/>
</dbReference>
<dbReference type="Proteomes" id="UP000243499">
    <property type="component" value="Chromosome 6"/>
</dbReference>
<reference evidence="1" key="1">
    <citation type="submission" date="2018-04" db="EMBL/GenBank/DDBJ databases">
        <title>WGS assembly of Panicum hallii.</title>
        <authorList>
            <person name="Lovell J."/>
            <person name="Jenkins J."/>
            <person name="Lowry D."/>
            <person name="Mamidi S."/>
            <person name="Sreedasyam A."/>
            <person name="Weng X."/>
            <person name="Barry K."/>
            <person name="Bonette J."/>
            <person name="Campitelli B."/>
            <person name="Daum C."/>
            <person name="Gordon S."/>
            <person name="Gould B."/>
            <person name="Lipzen A."/>
            <person name="Macqueen A."/>
            <person name="Palacio-Mejia J."/>
            <person name="Plott C."/>
            <person name="Shakirov E."/>
            <person name="Shu S."/>
            <person name="Yoshinaga Y."/>
            <person name="Zane M."/>
            <person name="Rokhsar D."/>
            <person name="Grimwood J."/>
            <person name="Schmutz J."/>
            <person name="Juenger T."/>
        </authorList>
    </citation>
    <scope>NUCLEOTIDE SEQUENCE [LARGE SCALE GENOMIC DNA]</scope>
    <source>
        <strain evidence="1">FIL2</strain>
    </source>
</reference>